<name>A0A392NSN0_9FABA</name>
<feature type="region of interest" description="Disordered" evidence="1">
    <location>
        <begin position="54"/>
        <end position="88"/>
    </location>
</feature>
<dbReference type="EMBL" id="LXQA010048330">
    <property type="protein sequence ID" value="MCI02169.1"/>
    <property type="molecule type" value="Genomic_DNA"/>
</dbReference>
<protein>
    <recommendedName>
        <fullName evidence="4">Retrovirus-related pol polyprotein from transposon TNT 1-94</fullName>
    </recommendedName>
</protein>
<dbReference type="AlphaFoldDB" id="A0A392NSN0"/>
<feature type="region of interest" description="Disordered" evidence="1">
    <location>
        <begin position="113"/>
        <end position="149"/>
    </location>
</feature>
<feature type="non-terminal residue" evidence="2">
    <location>
        <position position="177"/>
    </location>
</feature>
<evidence type="ECO:0000313" key="3">
    <source>
        <dbReference type="Proteomes" id="UP000265520"/>
    </source>
</evidence>
<comment type="caution">
    <text evidence="2">The sequence shown here is derived from an EMBL/GenBank/DDBJ whole genome shotgun (WGS) entry which is preliminary data.</text>
</comment>
<evidence type="ECO:0008006" key="4">
    <source>
        <dbReference type="Google" id="ProtNLM"/>
    </source>
</evidence>
<keyword evidence="3" id="KW-1185">Reference proteome</keyword>
<sequence>MADHVLRGLDDGYRAVIDGVNARDTLITFDDLLKKLLIHELFIVAAQRQTPAPVTTLNAQARPNYNNNSNKPRSGQFPTPSNQRTSNRKPFLGRCQWCNVKGHVLSQCQLFKQQHLGNPPPPRDSPTHTGHAQAYTAGAGPSQNNFLVDSGATHHVTNDLANLALHHPYTGRDSLFM</sequence>
<dbReference type="PANTHER" id="PTHR47481">
    <property type="match status" value="1"/>
</dbReference>
<dbReference type="PANTHER" id="PTHR47481:SF34">
    <property type="entry name" value="CCHC-TYPE DOMAIN-CONTAINING PROTEIN"/>
    <property type="match status" value="1"/>
</dbReference>
<organism evidence="2 3">
    <name type="scientific">Trifolium medium</name>
    <dbReference type="NCBI Taxonomy" id="97028"/>
    <lineage>
        <taxon>Eukaryota</taxon>
        <taxon>Viridiplantae</taxon>
        <taxon>Streptophyta</taxon>
        <taxon>Embryophyta</taxon>
        <taxon>Tracheophyta</taxon>
        <taxon>Spermatophyta</taxon>
        <taxon>Magnoliopsida</taxon>
        <taxon>eudicotyledons</taxon>
        <taxon>Gunneridae</taxon>
        <taxon>Pentapetalae</taxon>
        <taxon>rosids</taxon>
        <taxon>fabids</taxon>
        <taxon>Fabales</taxon>
        <taxon>Fabaceae</taxon>
        <taxon>Papilionoideae</taxon>
        <taxon>50 kb inversion clade</taxon>
        <taxon>NPAAA clade</taxon>
        <taxon>Hologalegina</taxon>
        <taxon>IRL clade</taxon>
        <taxon>Trifolieae</taxon>
        <taxon>Trifolium</taxon>
    </lineage>
</organism>
<evidence type="ECO:0000313" key="2">
    <source>
        <dbReference type="EMBL" id="MCI02169.1"/>
    </source>
</evidence>
<accession>A0A392NSN0</accession>
<reference evidence="2 3" key="1">
    <citation type="journal article" date="2018" name="Front. Plant Sci.">
        <title>Red Clover (Trifolium pratense) and Zigzag Clover (T. medium) - A Picture of Genomic Similarities and Differences.</title>
        <authorList>
            <person name="Dluhosova J."/>
            <person name="Istvanek J."/>
            <person name="Nedelnik J."/>
            <person name="Repkova J."/>
        </authorList>
    </citation>
    <scope>NUCLEOTIDE SEQUENCE [LARGE SCALE GENOMIC DNA]</scope>
    <source>
        <strain evidence="3">cv. 10/8</strain>
        <tissue evidence="2">Leaf</tissue>
    </source>
</reference>
<proteinExistence type="predicted"/>
<evidence type="ECO:0000256" key="1">
    <source>
        <dbReference type="SAM" id="MobiDB-lite"/>
    </source>
</evidence>
<dbReference type="Proteomes" id="UP000265520">
    <property type="component" value="Unassembled WGS sequence"/>
</dbReference>
<feature type="compositionally biased region" description="Polar residues" evidence="1">
    <location>
        <begin position="54"/>
        <end position="85"/>
    </location>
</feature>